<dbReference type="OMA" id="MKADFRI"/>
<evidence type="ECO:0000313" key="2">
    <source>
        <dbReference type="Proteomes" id="UP000075243"/>
    </source>
</evidence>
<dbReference type="EMBL" id="KQ483637">
    <property type="protein sequence ID" value="KYP44165.1"/>
    <property type="molecule type" value="Genomic_DNA"/>
</dbReference>
<protein>
    <recommendedName>
        <fullName evidence="3">Mitochondrial protein</fullName>
    </recommendedName>
</protein>
<dbReference type="CDD" id="cd09272">
    <property type="entry name" value="RNase_HI_RT_Ty1"/>
    <property type="match status" value="1"/>
</dbReference>
<dbReference type="Gramene" id="C.cajan_30825.t">
    <property type="protein sequence ID" value="C.cajan_30825.t"/>
    <property type="gene ID" value="C.cajan_30825"/>
</dbReference>
<dbReference type="PANTHER" id="PTHR11439:SF463">
    <property type="entry name" value="REVERSE TRANSCRIPTASE TY1_COPIA-TYPE DOMAIN-CONTAINING PROTEIN"/>
    <property type="match status" value="1"/>
</dbReference>
<keyword evidence="2" id="KW-1185">Reference proteome</keyword>
<accession>A0A151RNQ4</accession>
<dbReference type="AlphaFoldDB" id="A0A151RNQ4"/>
<dbReference type="PANTHER" id="PTHR11439">
    <property type="entry name" value="GAG-POL-RELATED RETROTRANSPOSON"/>
    <property type="match status" value="1"/>
</dbReference>
<evidence type="ECO:0008006" key="3">
    <source>
        <dbReference type="Google" id="ProtNLM"/>
    </source>
</evidence>
<dbReference type="Proteomes" id="UP000075243">
    <property type="component" value="Unassembled WGS sequence"/>
</dbReference>
<reference evidence="1" key="1">
    <citation type="journal article" date="2012" name="Nat. Biotechnol.">
        <title>Draft genome sequence of pigeonpea (Cajanus cajan), an orphan legume crop of resource-poor farmers.</title>
        <authorList>
            <person name="Varshney R.K."/>
            <person name="Chen W."/>
            <person name="Li Y."/>
            <person name="Bharti A.K."/>
            <person name="Saxena R.K."/>
            <person name="Schlueter J.A."/>
            <person name="Donoghue M.T."/>
            <person name="Azam S."/>
            <person name="Fan G."/>
            <person name="Whaley A.M."/>
            <person name="Farmer A.D."/>
            <person name="Sheridan J."/>
            <person name="Iwata A."/>
            <person name="Tuteja R."/>
            <person name="Penmetsa R.V."/>
            <person name="Wu W."/>
            <person name="Upadhyaya H.D."/>
            <person name="Yang S.P."/>
            <person name="Shah T."/>
            <person name="Saxena K.B."/>
            <person name="Michael T."/>
            <person name="McCombie W.R."/>
            <person name="Yang B."/>
            <person name="Zhang G."/>
            <person name="Yang H."/>
            <person name="Wang J."/>
            <person name="Spillane C."/>
            <person name="Cook D.R."/>
            <person name="May G.D."/>
            <person name="Xu X."/>
            <person name="Jackson S.A."/>
        </authorList>
    </citation>
    <scope>NUCLEOTIDE SEQUENCE [LARGE SCALE GENOMIC DNA]</scope>
</reference>
<sequence length="123" mass="14004">MTSLSSLFKTYRTNISFDVSTVSQFMHAPRPKHMKADFRILRYLKGSPGQGLYKNHGHQHVQAYINVDRARRITNQKSTSGEHNCTFIGGNLVSWRSKKQSVVARSSAEAEFRAMAHEICDVF</sequence>
<organism evidence="1 2">
    <name type="scientific">Cajanus cajan</name>
    <name type="common">Pigeon pea</name>
    <name type="synonym">Cajanus indicus</name>
    <dbReference type="NCBI Taxonomy" id="3821"/>
    <lineage>
        <taxon>Eukaryota</taxon>
        <taxon>Viridiplantae</taxon>
        <taxon>Streptophyta</taxon>
        <taxon>Embryophyta</taxon>
        <taxon>Tracheophyta</taxon>
        <taxon>Spermatophyta</taxon>
        <taxon>Magnoliopsida</taxon>
        <taxon>eudicotyledons</taxon>
        <taxon>Gunneridae</taxon>
        <taxon>Pentapetalae</taxon>
        <taxon>rosids</taxon>
        <taxon>fabids</taxon>
        <taxon>Fabales</taxon>
        <taxon>Fabaceae</taxon>
        <taxon>Papilionoideae</taxon>
        <taxon>50 kb inversion clade</taxon>
        <taxon>NPAAA clade</taxon>
        <taxon>indigoferoid/millettioid clade</taxon>
        <taxon>Phaseoleae</taxon>
        <taxon>Cajanus</taxon>
    </lineage>
</organism>
<gene>
    <name evidence="1" type="ORF">KK1_034328</name>
</gene>
<name>A0A151RNQ4_CAJCA</name>
<evidence type="ECO:0000313" key="1">
    <source>
        <dbReference type="EMBL" id="KYP44165.1"/>
    </source>
</evidence>
<proteinExistence type="predicted"/>